<gene>
    <name evidence="12" type="ORF">LSH36_280g01056</name>
</gene>
<evidence type="ECO:0000256" key="2">
    <source>
        <dbReference type="ARBA" id="ARBA00004922"/>
    </source>
</evidence>
<dbReference type="PANTHER" id="PTHR19297">
    <property type="entry name" value="GLYCOSYLTRANSFERASE 14 FAMILY MEMBER"/>
    <property type="match status" value="1"/>
</dbReference>
<dbReference type="Proteomes" id="UP001208570">
    <property type="component" value="Unassembled WGS sequence"/>
</dbReference>
<keyword evidence="7 11" id="KW-1133">Transmembrane helix</keyword>
<dbReference type="GO" id="GO:0016020">
    <property type="term" value="C:membrane"/>
    <property type="evidence" value="ECO:0007669"/>
    <property type="project" value="UniProtKB-SubCell"/>
</dbReference>
<comment type="subcellular location">
    <subcellularLocation>
        <location evidence="1">Membrane</location>
        <topology evidence="1">Single-pass type II membrane protein</topology>
    </subcellularLocation>
</comment>
<dbReference type="AlphaFoldDB" id="A0AAD9JJ61"/>
<dbReference type="InterPro" id="IPR003406">
    <property type="entry name" value="Glyco_trans_14"/>
</dbReference>
<evidence type="ECO:0000256" key="8">
    <source>
        <dbReference type="ARBA" id="ARBA00023136"/>
    </source>
</evidence>
<keyword evidence="13" id="KW-1185">Reference proteome</keyword>
<evidence type="ECO:0000256" key="6">
    <source>
        <dbReference type="ARBA" id="ARBA00022968"/>
    </source>
</evidence>
<keyword evidence="3" id="KW-0328">Glycosyltransferase</keyword>
<protein>
    <submittedName>
        <fullName evidence="12">Uncharacterized protein</fullName>
    </submittedName>
</protein>
<evidence type="ECO:0000256" key="7">
    <source>
        <dbReference type="ARBA" id="ARBA00022989"/>
    </source>
</evidence>
<evidence type="ECO:0000256" key="4">
    <source>
        <dbReference type="ARBA" id="ARBA00022679"/>
    </source>
</evidence>
<dbReference type="EMBL" id="JAODUP010000280">
    <property type="protein sequence ID" value="KAK2153972.1"/>
    <property type="molecule type" value="Genomic_DNA"/>
</dbReference>
<keyword evidence="5 11" id="KW-0812">Transmembrane</keyword>
<evidence type="ECO:0000256" key="5">
    <source>
        <dbReference type="ARBA" id="ARBA00022692"/>
    </source>
</evidence>
<keyword evidence="6" id="KW-0735">Signal-anchor</keyword>
<organism evidence="12 13">
    <name type="scientific">Paralvinella palmiformis</name>
    <dbReference type="NCBI Taxonomy" id="53620"/>
    <lineage>
        <taxon>Eukaryota</taxon>
        <taxon>Metazoa</taxon>
        <taxon>Spiralia</taxon>
        <taxon>Lophotrochozoa</taxon>
        <taxon>Annelida</taxon>
        <taxon>Polychaeta</taxon>
        <taxon>Sedentaria</taxon>
        <taxon>Canalipalpata</taxon>
        <taxon>Terebellida</taxon>
        <taxon>Terebelliformia</taxon>
        <taxon>Alvinellidae</taxon>
        <taxon>Paralvinella</taxon>
    </lineage>
</organism>
<keyword evidence="9" id="KW-0325">Glycoprotein</keyword>
<evidence type="ECO:0000256" key="10">
    <source>
        <dbReference type="ARBA" id="ARBA00038150"/>
    </source>
</evidence>
<feature type="transmembrane region" description="Helical" evidence="11">
    <location>
        <begin position="12"/>
        <end position="29"/>
    </location>
</feature>
<keyword evidence="8 11" id="KW-0472">Membrane</keyword>
<keyword evidence="4" id="KW-0808">Transferase</keyword>
<evidence type="ECO:0000256" key="9">
    <source>
        <dbReference type="ARBA" id="ARBA00023180"/>
    </source>
</evidence>
<comment type="pathway">
    <text evidence="2">Protein modification; protein glycosylation.</text>
</comment>
<accession>A0AAD9JJ61</accession>
<evidence type="ECO:0000313" key="13">
    <source>
        <dbReference type="Proteomes" id="UP001208570"/>
    </source>
</evidence>
<dbReference type="Pfam" id="PF02485">
    <property type="entry name" value="Branch"/>
    <property type="match status" value="1"/>
</dbReference>
<sequence>MILMPTCRQHFWISVISPLIFIVSIYLFTEGRYDYYRKINKRIPAKNDQRGTLYDNGHVIDKSRDVDCSRLFAGDPEAINEARNVKATSSNPDYVDLAANCVSYVSGRGYLTSLVSSEEADYPIAYSIQVYRDLIQIETLLVAIYRPQNYYCINVDVTADVHLHLGMTSIATCFSNVFIVNVDVEWAQYSQIEADMVLYLV</sequence>
<dbReference type="GO" id="GO:0008375">
    <property type="term" value="F:acetylglucosaminyltransferase activity"/>
    <property type="evidence" value="ECO:0007669"/>
    <property type="project" value="TreeGrafter"/>
</dbReference>
<evidence type="ECO:0000256" key="1">
    <source>
        <dbReference type="ARBA" id="ARBA00004606"/>
    </source>
</evidence>
<dbReference type="PANTHER" id="PTHR19297:SF191">
    <property type="entry name" value="PROTEIN XYLOSYLTRANSFERASE"/>
    <property type="match status" value="1"/>
</dbReference>
<name>A0AAD9JJ61_9ANNE</name>
<proteinExistence type="inferred from homology"/>
<reference evidence="12" key="1">
    <citation type="journal article" date="2023" name="Mol. Biol. Evol.">
        <title>Third-Generation Sequencing Reveals the Adaptive Role of the Epigenome in Three Deep-Sea Polychaetes.</title>
        <authorList>
            <person name="Perez M."/>
            <person name="Aroh O."/>
            <person name="Sun Y."/>
            <person name="Lan Y."/>
            <person name="Juniper S.K."/>
            <person name="Young C.R."/>
            <person name="Angers B."/>
            <person name="Qian P.Y."/>
        </authorList>
    </citation>
    <scope>NUCLEOTIDE SEQUENCE</scope>
    <source>
        <strain evidence="12">P08H-3</strain>
    </source>
</reference>
<evidence type="ECO:0000313" key="12">
    <source>
        <dbReference type="EMBL" id="KAK2153972.1"/>
    </source>
</evidence>
<evidence type="ECO:0000256" key="11">
    <source>
        <dbReference type="SAM" id="Phobius"/>
    </source>
</evidence>
<comment type="similarity">
    <text evidence="10">Belongs to the glycosyltransferase 14 family.</text>
</comment>
<evidence type="ECO:0000256" key="3">
    <source>
        <dbReference type="ARBA" id="ARBA00022676"/>
    </source>
</evidence>
<comment type="caution">
    <text evidence="12">The sequence shown here is derived from an EMBL/GenBank/DDBJ whole genome shotgun (WGS) entry which is preliminary data.</text>
</comment>